<accession>A0ABN6F7H3</accession>
<evidence type="ECO:0000256" key="1">
    <source>
        <dbReference type="SAM" id="Phobius"/>
    </source>
</evidence>
<keyword evidence="1" id="KW-0812">Transmembrane</keyword>
<dbReference type="Proteomes" id="UP001320148">
    <property type="component" value="Chromosome"/>
</dbReference>
<feature type="domain" description="FIST" evidence="2">
    <location>
        <begin position="69"/>
        <end position="268"/>
    </location>
</feature>
<sequence length="439" mass="46396">MKGTKQPWAHRLLGMVMVAGLVMGMALHAEAGAETTPRLVIGQGASTAEDGGAAALEAVERSRTGLGERPVSFVMVASSEGYDFNQVISGVRKGYGSGVKIWGLTSHKGVMTREGWQKGKGLSVMAFSSEHMAFGVGDAELDDPEAAARAACRMAVKDAGKSPDEKPAMILMTASFGEEERLVDEIDAFFGGGVKIFGGSSGDNNLSGEWRQFSSRGVHKKGVVLTLIYTDLKIGTMYGNGIGYVATGKRGTVTRAEGRVIYEIDGRPAGDVYNEWLGGTIAEKVKNGGSLMFEGILAPLTQTVTASDGTSYNLTIHAVELNKEDGSLTSLAVSKAGEEISILHGSSDAHFNRPPIVAIMGRTDGRIAPGEVAGTLFFCCACTHMVLEGRVGGFIPMVNRVLNNAPFLGAFTFGEQGFIPGLGNRHQNLINSMIVFGKY</sequence>
<gene>
    <name evidence="4" type="ORF">DSLASN_29290</name>
</gene>
<dbReference type="RefSeq" id="WP_236888729.1">
    <property type="nucleotide sequence ID" value="NZ_AP024488.1"/>
</dbReference>
<feature type="domain" description="FIST C-domain" evidence="3">
    <location>
        <begin position="269"/>
        <end position="419"/>
    </location>
</feature>
<feature type="transmembrane region" description="Helical" evidence="1">
    <location>
        <begin position="12"/>
        <end position="29"/>
    </location>
</feature>
<protein>
    <recommendedName>
        <fullName evidence="6">FIST domain-containing protein</fullName>
    </recommendedName>
</protein>
<keyword evidence="1" id="KW-0472">Membrane</keyword>
<evidence type="ECO:0008006" key="6">
    <source>
        <dbReference type="Google" id="ProtNLM"/>
    </source>
</evidence>
<proteinExistence type="predicted"/>
<evidence type="ECO:0000259" key="3">
    <source>
        <dbReference type="SMART" id="SM01204"/>
    </source>
</evidence>
<evidence type="ECO:0000313" key="4">
    <source>
        <dbReference type="EMBL" id="BCS97297.1"/>
    </source>
</evidence>
<dbReference type="PANTHER" id="PTHR40252:SF2">
    <property type="entry name" value="BLR0328 PROTEIN"/>
    <property type="match status" value="1"/>
</dbReference>
<keyword evidence="1" id="KW-1133">Transmembrane helix</keyword>
<dbReference type="InterPro" id="IPR013702">
    <property type="entry name" value="FIST_domain_N"/>
</dbReference>
<dbReference type="SMART" id="SM01204">
    <property type="entry name" value="FIST_C"/>
    <property type="match status" value="1"/>
</dbReference>
<dbReference type="PANTHER" id="PTHR40252">
    <property type="entry name" value="BLR0328 PROTEIN"/>
    <property type="match status" value="1"/>
</dbReference>
<reference evidence="4 5" key="1">
    <citation type="submission" date="2021-02" db="EMBL/GenBank/DDBJ databases">
        <title>Complete genome of Desulfoluna sp. strain ASN36.</title>
        <authorList>
            <person name="Takahashi A."/>
            <person name="Kojima H."/>
            <person name="Fukui M."/>
        </authorList>
    </citation>
    <scope>NUCLEOTIDE SEQUENCE [LARGE SCALE GENOMIC DNA]</scope>
    <source>
        <strain evidence="4 5">ASN36</strain>
    </source>
</reference>
<evidence type="ECO:0000313" key="5">
    <source>
        <dbReference type="Proteomes" id="UP001320148"/>
    </source>
</evidence>
<name>A0ABN6F7H3_9BACT</name>
<dbReference type="Pfam" id="PF10442">
    <property type="entry name" value="FIST_C"/>
    <property type="match status" value="1"/>
</dbReference>
<dbReference type="InterPro" id="IPR019494">
    <property type="entry name" value="FIST_C"/>
</dbReference>
<dbReference type="Pfam" id="PF08495">
    <property type="entry name" value="FIST"/>
    <property type="match status" value="1"/>
</dbReference>
<organism evidence="4 5">
    <name type="scientific">Desulfoluna limicola</name>
    <dbReference type="NCBI Taxonomy" id="2810562"/>
    <lineage>
        <taxon>Bacteria</taxon>
        <taxon>Pseudomonadati</taxon>
        <taxon>Thermodesulfobacteriota</taxon>
        <taxon>Desulfobacteria</taxon>
        <taxon>Desulfobacterales</taxon>
        <taxon>Desulfolunaceae</taxon>
        <taxon>Desulfoluna</taxon>
    </lineage>
</organism>
<keyword evidence="5" id="KW-1185">Reference proteome</keyword>
<evidence type="ECO:0000259" key="2">
    <source>
        <dbReference type="SMART" id="SM00897"/>
    </source>
</evidence>
<dbReference type="EMBL" id="AP024488">
    <property type="protein sequence ID" value="BCS97297.1"/>
    <property type="molecule type" value="Genomic_DNA"/>
</dbReference>
<dbReference type="SMART" id="SM00897">
    <property type="entry name" value="FIST"/>
    <property type="match status" value="1"/>
</dbReference>